<feature type="domain" description="HTH marR-type" evidence="2">
    <location>
        <begin position="204"/>
        <end position="336"/>
    </location>
</feature>
<evidence type="ECO:0000313" key="3">
    <source>
        <dbReference type="EMBL" id="RAY11918.1"/>
    </source>
</evidence>
<dbReference type="Proteomes" id="UP000251891">
    <property type="component" value="Unassembled WGS sequence"/>
</dbReference>
<dbReference type="GO" id="GO:0006950">
    <property type="term" value="P:response to stress"/>
    <property type="evidence" value="ECO:0007669"/>
    <property type="project" value="TreeGrafter"/>
</dbReference>
<evidence type="ECO:0000313" key="4">
    <source>
        <dbReference type="Proteomes" id="UP000251891"/>
    </source>
</evidence>
<dbReference type="PROSITE" id="PS50995">
    <property type="entry name" value="HTH_MARR_2"/>
    <property type="match status" value="1"/>
</dbReference>
<dbReference type="PANTHER" id="PTHR33164:SF43">
    <property type="entry name" value="HTH-TYPE TRANSCRIPTIONAL REPRESSOR YETL"/>
    <property type="match status" value="1"/>
</dbReference>
<dbReference type="SMART" id="SM00347">
    <property type="entry name" value="HTH_MARR"/>
    <property type="match status" value="1"/>
</dbReference>
<dbReference type="Gene3D" id="1.10.10.10">
    <property type="entry name" value="Winged helix-like DNA-binding domain superfamily/Winged helix DNA-binding domain"/>
    <property type="match status" value="1"/>
</dbReference>
<name>A0A365GYS2_9ACTN</name>
<dbReference type="InterPro" id="IPR036390">
    <property type="entry name" value="WH_DNA-bd_sf"/>
</dbReference>
<dbReference type="GO" id="GO:0003700">
    <property type="term" value="F:DNA-binding transcription factor activity"/>
    <property type="evidence" value="ECO:0007669"/>
    <property type="project" value="InterPro"/>
</dbReference>
<dbReference type="InterPro" id="IPR036388">
    <property type="entry name" value="WH-like_DNA-bd_sf"/>
</dbReference>
<dbReference type="PANTHER" id="PTHR33164">
    <property type="entry name" value="TRANSCRIPTIONAL REGULATOR, MARR FAMILY"/>
    <property type="match status" value="1"/>
</dbReference>
<dbReference type="InterPro" id="IPR039422">
    <property type="entry name" value="MarR/SlyA-like"/>
</dbReference>
<dbReference type="InterPro" id="IPR000835">
    <property type="entry name" value="HTH_MarR-typ"/>
</dbReference>
<dbReference type="Pfam" id="PF12802">
    <property type="entry name" value="MarR_2"/>
    <property type="match status" value="1"/>
</dbReference>
<evidence type="ECO:0000256" key="1">
    <source>
        <dbReference type="SAM" id="MobiDB-lite"/>
    </source>
</evidence>
<accession>A0A365GYS2</accession>
<protein>
    <recommendedName>
        <fullName evidence="2">HTH marR-type domain-containing protein</fullName>
    </recommendedName>
</protein>
<gene>
    <name evidence="3" type="ORF">DPM19_28560</name>
</gene>
<evidence type="ECO:0000259" key="2">
    <source>
        <dbReference type="PROSITE" id="PS50995"/>
    </source>
</evidence>
<reference evidence="3 4" key="1">
    <citation type="submission" date="2018-06" db="EMBL/GenBank/DDBJ databases">
        <title>Actinomadura craniellae sp. nov. isolated from marine sponge Craniella sp.</title>
        <authorList>
            <person name="Li L."/>
            <person name="Xu Q.H."/>
            <person name="Lin H.W."/>
            <person name="Lu Y.H."/>
        </authorList>
    </citation>
    <scope>NUCLEOTIDE SEQUENCE [LARGE SCALE GENOMIC DNA]</scope>
    <source>
        <strain evidence="3 4">LHW63021</strain>
    </source>
</reference>
<proteinExistence type="predicted"/>
<dbReference type="AlphaFoldDB" id="A0A365GYS2"/>
<dbReference type="EMBL" id="QLYX01000016">
    <property type="protein sequence ID" value="RAY11918.1"/>
    <property type="molecule type" value="Genomic_DNA"/>
</dbReference>
<dbReference type="SUPFAM" id="SSF46785">
    <property type="entry name" value="Winged helix' DNA-binding domain"/>
    <property type="match status" value="1"/>
</dbReference>
<comment type="caution">
    <text evidence="3">The sequence shown here is derived from an EMBL/GenBank/DDBJ whole genome shotgun (WGS) entry which is preliminary data.</text>
</comment>
<keyword evidence="4" id="KW-1185">Reference proteome</keyword>
<feature type="region of interest" description="Disordered" evidence="1">
    <location>
        <begin position="1"/>
        <end position="42"/>
    </location>
</feature>
<feature type="compositionally biased region" description="Polar residues" evidence="1">
    <location>
        <begin position="1"/>
        <end position="13"/>
    </location>
</feature>
<organism evidence="3 4">
    <name type="scientific">Actinomadura craniellae</name>
    <dbReference type="NCBI Taxonomy" id="2231787"/>
    <lineage>
        <taxon>Bacteria</taxon>
        <taxon>Bacillati</taxon>
        <taxon>Actinomycetota</taxon>
        <taxon>Actinomycetes</taxon>
        <taxon>Streptosporangiales</taxon>
        <taxon>Thermomonosporaceae</taxon>
        <taxon>Actinomadura</taxon>
    </lineage>
</organism>
<sequence>MTSAGTPATSGISGTRVRSPMSSAARLGTGSTPRESATRLKPSQWICRSAGYSPVTGGTKMPACSVTSRTPASRVESSAVSVNPVTATRTSWVRKYSASARTCARSSSSEYIDWSQAPSPTPSRTNRAHRAASMRGGMMSWGTSMRFWWVPPWVASRTGAPMASRARWISSMREVSERYARLGSRTIILGNILHMSDEQKTQNAVEAFQAVLGLALRLRNRMDERLRPDGLTTQQAALLTAVEHLGEPSLTQAAAFLGSTHQNVAQLVASLERKGMLTTHPDPADRRRRILRATTVSADYWRARNPADHAAVADWFSVLSDDELSTFRTLAVRLLRAQTGQIEE</sequence>